<feature type="region of interest" description="Disordered" evidence="2">
    <location>
        <begin position="105"/>
        <end position="135"/>
    </location>
</feature>
<dbReference type="KEGG" id="hazt:108670702"/>
<dbReference type="InterPro" id="IPR010472">
    <property type="entry name" value="FH3_dom"/>
</dbReference>
<feature type="coiled-coil region" evidence="1">
    <location>
        <begin position="468"/>
        <end position="495"/>
    </location>
</feature>
<feature type="region of interest" description="Disordered" evidence="2">
    <location>
        <begin position="1"/>
        <end position="55"/>
    </location>
</feature>
<feature type="region of interest" description="Disordered" evidence="2">
    <location>
        <begin position="998"/>
        <end position="1019"/>
    </location>
</feature>
<feature type="region of interest" description="Disordered" evidence="2">
    <location>
        <begin position="828"/>
        <end position="882"/>
    </location>
</feature>
<evidence type="ECO:0000256" key="2">
    <source>
        <dbReference type="SAM" id="MobiDB-lite"/>
    </source>
</evidence>
<reference evidence="5" key="1">
    <citation type="submission" date="2025-08" db="UniProtKB">
        <authorList>
            <consortium name="RefSeq"/>
        </authorList>
    </citation>
    <scope>IDENTIFICATION</scope>
    <source>
        <tissue evidence="5">Whole organism</tissue>
    </source>
</reference>
<dbReference type="GO" id="GO:0016477">
    <property type="term" value="P:cell migration"/>
    <property type="evidence" value="ECO:0007669"/>
    <property type="project" value="TreeGrafter"/>
</dbReference>
<protein>
    <submittedName>
        <fullName evidence="5">Uncharacterized protein LOC108670702</fullName>
    </submittedName>
</protein>
<dbReference type="Gene3D" id="1.25.10.10">
    <property type="entry name" value="Leucine-rich Repeat Variant"/>
    <property type="match status" value="1"/>
</dbReference>
<feature type="compositionally biased region" description="Low complexity" evidence="2">
    <location>
        <begin position="828"/>
        <end position="841"/>
    </location>
</feature>
<dbReference type="GO" id="GO:0051015">
    <property type="term" value="F:actin filament binding"/>
    <property type="evidence" value="ECO:0007669"/>
    <property type="project" value="TreeGrafter"/>
</dbReference>
<evidence type="ECO:0000313" key="5">
    <source>
        <dbReference type="RefSeq" id="XP_047740504.1"/>
    </source>
</evidence>
<gene>
    <name evidence="5" type="primary">LOC108670702</name>
</gene>
<dbReference type="SUPFAM" id="SSF48371">
    <property type="entry name" value="ARM repeat"/>
    <property type="match status" value="1"/>
</dbReference>
<evidence type="ECO:0000259" key="3">
    <source>
        <dbReference type="SMART" id="SM01139"/>
    </source>
</evidence>
<evidence type="ECO:0000256" key="1">
    <source>
        <dbReference type="SAM" id="Coils"/>
    </source>
</evidence>
<feature type="compositionally biased region" description="Basic and acidic residues" evidence="2">
    <location>
        <begin position="1038"/>
        <end position="1050"/>
    </location>
</feature>
<feature type="region of interest" description="Disordered" evidence="2">
    <location>
        <begin position="1038"/>
        <end position="1074"/>
    </location>
</feature>
<dbReference type="InterPro" id="IPR011989">
    <property type="entry name" value="ARM-like"/>
</dbReference>
<dbReference type="GO" id="GO:0008360">
    <property type="term" value="P:regulation of cell shape"/>
    <property type="evidence" value="ECO:0007669"/>
    <property type="project" value="TreeGrafter"/>
</dbReference>
<accession>A0A979FWY2</accession>
<organism evidence="4 5">
    <name type="scientific">Hyalella azteca</name>
    <name type="common">Amphipod</name>
    <dbReference type="NCBI Taxonomy" id="294128"/>
    <lineage>
        <taxon>Eukaryota</taxon>
        <taxon>Metazoa</taxon>
        <taxon>Ecdysozoa</taxon>
        <taxon>Arthropoda</taxon>
        <taxon>Crustacea</taxon>
        <taxon>Multicrustacea</taxon>
        <taxon>Malacostraca</taxon>
        <taxon>Eumalacostraca</taxon>
        <taxon>Peracarida</taxon>
        <taxon>Amphipoda</taxon>
        <taxon>Senticaudata</taxon>
        <taxon>Talitrida</taxon>
        <taxon>Talitroidea</taxon>
        <taxon>Hyalellidae</taxon>
        <taxon>Hyalella</taxon>
    </lineage>
</organism>
<dbReference type="RefSeq" id="XP_047740504.1">
    <property type="nucleotide sequence ID" value="XM_047884548.1"/>
</dbReference>
<feature type="region of interest" description="Disordered" evidence="2">
    <location>
        <begin position="694"/>
        <end position="763"/>
    </location>
</feature>
<evidence type="ECO:0000313" key="4">
    <source>
        <dbReference type="Proteomes" id="UP000694843"/>
    </source>
</evidence>
<feature type="compositionally biased region" description="Polar residues" evidence="2">
    <location>
        <begin position="842"/>
        <end position="853"/>
    </location>
</feature>
<feature type="compositionally biased region" description="Polar residues" evidence="2">
    <location>
        <begin position="1064"/>
        <end position="1073"/>
    </location>
</feature>
<name>A0A979FWY2_HYAAZ</name>
<dbReference type="PANTHER" id="PTHR45857:SF9">
    <property type="entry name" value="MULTIPLE WING HAIRS, ISOFORM C"/>
    <property type="match status" value="1"/>
</dbReference>
<keyword evidence="4" id="KW-1185">Reference proteome</keyword>
<feature type="compositionally biased region" description="Polar residues" evidence="2">
    <location>
        <begin position="695"/>
        <end position="710"/>
    </location>
</feature>
<dbReference type="PANTHER" id="PTHR45857">
    <property type="entry name" value="FORMIN-LIKE PROTEIN"/>
    <property type="match status" value="1"/>
</dbReference>
<dbReference type="SMART" id="SM01139">
    <property type="entry name" value="Drf_FH3"/>
    <property type="match status" value="1"/>
</dbReference>
<feature type="compositionally biased region" description="Basic and acidic residues" evidence="2">
    <location>
        <begin position="105"/>
        <end position="123"/>
    </location>
</feature>
<feature type="compositionally biased region" description="Basic and acidic residues" evidence="2">
    <location>
        <begin position="1006"/>
        <end position="1019"/>
    </location>
</feature>
<dbReference type="GO" id="GO:0030866">
    <property type="term" value="P:cortical actin cytoskeleton organization"/>
    <property type="evidence" value="ECO:0007669"/>
    <property type="project" value="TreeGrafter"/>
</dbReference>
<dbReference type="GO" id="GO:0005829">
    <property type="term" value="C:cytosol"/>
    <property type="evidence" value="ECO:0007669"/>
    <property type="project" value="TreeGrafter"/>
</dbReference>
<dbReference type="InterPro" id="IPR043592">
    <property type="entry name" value="FMNL_animal"/>
</dbReference>
<dbReference type="Proteomes" id="UP000694843">
    <property type="component" value="Unplaced"/>
</dbReference>
<dbReference type="InterPro" id="IPR016024">
    <property type="entry name" value="ARM-type_fold"/>
</dbReference>
<dbReference type="GeneID" id="108670702"/>
<dbReference type="CTD" id="38131"/>
<keyword evidence="1" id="KW-0175">Coiled coil</keyword>
<dbReference type="OrthoDB" id="6427809at2759"/>
<sequence length="1324" mass="145830">MKVLDESGSRCSGSKSLSRNTSNRMSTLDFLRNKLGKHGRGSTNEGVNHDKHAPNHVHSQNQFVNQLAQKQLQKQVQKQAQKLIHKYLHESDNSSSISHLGLRVDDGGTMRSSDDEAAVHPEDVTSPAPHTRPPAHDPEHYIAALAHYAAPAAHPPPTLPVHKPQVGEKGGGAPEMCTRQFCSLGELLKNLQQDLASAYISFVQELVAQGGAWLLLDLLRGAQRGQGALRESACSRQQQQALQKALQEELCVLRCLRYCLRYDVTPTLLARYQHGLLDLLRGAQRGQGALRESACSRQQQQALQKALQEELCVLRCLRYCLRYDVTPTLLARYQHGLYCVTAAVITELSRSRTMALQVLTRVCEGGGAEGQREVLAAMSALRLRCAESVRFKFLVSLLLGRPVPSVAVWTLRLVNAVVEGASGLRQRIHLHTAVERAGVEGAAFSAIEAQLARWQQNYVDVSALGLQLDGLQTANQGLLQELANLREANMKLLEENVLLKTVGGEVQEQYMALQRRLQMNGLPTAPSPTPSVSDSDISSIGPVRRGTVLRRPSKSFTRSCSADTVIVDKGAKDAVQRSATPDVLPRKSNGHVNSDTFTYTSGAKCVKDLPPEPLPRSTSLMPRANSSKENMRINDVESPTVMAPCYVNPIDMALLGRDANETLDRYSPPDMALTSNYANINNIRNEVAKIGSNEAGLQSSNTKENKYPTTTKRRAPLIPDSIHRDGSLCSSTSSLSSSSSCSAASIKGGAQRNSPQQIYKPDLGPQYENKAEIEEGHNAVADPEYQNVLKLKNIESNALTSLDEKDYERDMVVYEAITMGNDMIELVSRGSSSEASSQASSTNRNIRKVNSSVQRHRKNSNETSMAGSGRWGSADSPNEQTTVRDSVKHYENLLTGDSAKNFYEGDASGKGTKSAKNISDDKNAYGKSRGSSPISDSQGTVKDIPISGIREGRVSPEGQNLDEVKIIPSRGPQLPAKKRNLNVASSCEPIMIFDFDSPTETSDSESFNRNDRCPSPRTIETESTRSFGFIQPDKMLRRRDTFMDHTDSSKASKGKRRGLRRSESFQAGDSEQGSVMGYAMRRGGSTDLLIEADDQGQEVLINGRTFTKYTPQDVLLNNEVNELLTAALKRRQCRSVEDRLDQWLEEDLRRHNPVNLLPRTKFRSKKRENSSRLNHDEERLISKFDKNNNSKSKASNFQKLSKAKILQKRFSNSELIAFNGFINPGSGFVETEYGSNFVLNKAPNKRKTEFLGDTAEFGVHDFPPTSAHDFSSPLVQPWGNDGRWNALDIDPDIPTPDYGVTPAGTLNATSPLARHILDIPSGLY</sequence>
<feature type="region of interest" description="Disordered" evidence="2">
    <location>
        <begin position="899"/>
        <end position="957"/>
    </location>
</feature>
<proteinExistence type="predicted"/>
<feature type="domain" description="Formin FH3" evidence="3">
    <location>
        <begin position="369"/>
        <end position="593"/>
    </location>
</feature>
<feature type="compositionally biased region" description="Low complexity" evidence="2">
    <location>
        <begin position="9"/>
        <end position="19"/>
    </location>
</feature>
<feature type="compositionally biased region" description="Polar residues" evidence="2">
    <location>
        <begin position="929"/>
        <end position="940"/>
    </location>
</feature>
<feature type="compositionally biased region" description="Low complexity" evidence="2">
    <location>
        <begin position="727"/>
        <end position="745"/>
    </location>
</feature>